<evidence type="ECO:0000313" key="3">
    <source>
        <dbReference type="Proteomes" id="UP000481861"/>
    </source>
</evidence>
<dbReference type="InterPro" id="IPR053212">
    <property type="entry name" value="DHP_3-monooxygenase"/>
</dbReference>
<evidence type="ECO:0000313" key="2">
    <source>
        <dbReference type="EMBL" id="KAF2874000.1"/>
    </source>
</evidence>
<dbReference type="SUPFAM" id="SSF54373">
    <property type="entry name" value="FAD-linked reductases, C-terminal domain"/>
    <property type="match status" value="1"/>
</dbReference>
<dbReference type="OrthoDB" id="16820at2759"/>
<dbReference type="PANTHER" id="PTHR47469">
    <property type="entry name" value="MONOOXYGENASE-LIKE"/>
    <property type="match status" value="1"/>
</dbReference>
<name>A0A7C8M8V5_9PLEO</name>
<dbReference type="InterPro" id="IPR054707">
    <property type="entry name" value="DhpH_subs-bd"/>
</dbReference>
<dbReference type="InterPro" id="IPR036188">
    <property type="entry name" value="FAD/NAD-bd_sf"/>
</dbReference>
<reference evidence="2 3" key="1">
    <citation type="submission" date="2020-01" db="EMBL/GenBank/DDBJ databases">
        <authorList>
            <consortium name="DOE Joint Genome Institute"/>
            <person name="Haridas S."/>
            <person name="Albert R."/>
            <person name="Binder M."/>
            <person name="Bloem J."/>
            <person name="Labutti K."/>
            <person name="Salamov A."/>
            <person name="Andreopoulos B."/>
            <person name="Baker S.E."/>
            <person name="Barry K."/>
            <person name="Bills G."/>
            <person name="Bluhm B.H."/>
            <person name="Cannon C."/>
            <person name="Castanera R."/>
            <person name="Culley D.E."/>
            <person name="Daum C."/>
            <person name="Ezra D."/>
            <person name="Gonzalez J.B."/>
            <person name="Henrissat B."/>
            <person name="Kuo A."/>
            <person name="Liang C."/>
            <person name="Lipzen A."/>
            <person name="Lutzoni F."/>
            <person name="Magnuson J."/>
            <person name="Mondo S."/>
            <person name="Nolan M."/>
            <person name="Ohm R."/>
            <person name="Pangilinan J."/>
            <person name="Park H.-J.H."/>
            <person name="Ramirez L."/>
            <person name="Alfaro M."/>
            <person name="Sun H."/>
            <person name="Tritt A."/>
            <person name="Yoshinaga Y."/>
            <person name="Zwiers L.-H.L."/>
            <person name="Turgeon B.G."/>
            <person name="Goodwin S.B."/>
            <person name="Spatafora J.W."/>
            <person name="Crous P.W."/>
            <person name="Grigoriev I.V."/>
        </authorList>
    </citation>
    <scope>NUCLEOTIDE SEQUENCE [LARGE SCALE GENOMIC DNA]</scope>
    <source>
        <strain evidence="2 3">CBS 611.86</strain>
    </source>
</reference>
<comment type="caution">
    <text evidence="2">The sequence shown here is derived from an EMBL/GenBank/DDBJ whole genome shotgun (WGS) entry which is preliminary data.</text>
</comment>
<dbReference type="Proteomes" id="UP000481861">
    <property type="component" value="Unassembled WGS sequence"/>
</dbReference>
<feature type="domain" description="2,6-dihydroxypyridine 3-monooxygenase substrate binding" evidence="1">
    <location>
        <begin position="199"/>
        <end position="328"/>
    </location>
</feature>
<dbReference type="EMBL" id="JAADJZ010000006">
    <property type="protein sequence ID" value="KAF2874000.1"/>
    <property type="molecule type" value="Genomic_DNA"/>
</dbReference>
<proteinExistence type="predicted"/>
<organism evidence="2 3">
    <name type="scientific">Massariosphaeria phaeospora</name>
    <dbReference type="NCBI Taxonomy" id="100035"/>
    <lineage>
        <taxon>Eukaryota</taxon>
        <taxon>Fungi</taxon>
        <taxon>Dikarya</taxon>
        <taxon>Ascomycota</taxon>
        <taxon>Pezizomycotina</taxon>
        <taxon>Dothideomycetes</taxon>
        <taxon>Pleosporomycetidae</taxon>
        <taxon>Pleosporales</taxon>
        <taxon>Pleosporales incertae sedis</taxon>
        <taxon>Massariosphaeria</taxon>
    </lineage>
</organism>
<dbReference type="Gene3D" id="3.30.9.60">
    <property type="match status" value="1"/>
</dbReference>
<evidence type="ECO:0000259" key="1">
    <source>
        <dbReference type="Pfam" id="PF22607"/>
    </source>
</evidence>
<gene>
    <name evidence="2" type="ORF">BDV95DRAFT_487603</name>
</gene>
<keyword evidence="3" id="KW-1185">Reference proteome</keyword>
<sequence length="416" mass="45304">MPQATPKDIVIVGGSLGGLFTGLALKRLRKNLNVRIFERNPTALLHDQGAGVVAGQDTQDLFRKYDRNQTPLTVTSRQRLYLDKSGNVIDREDSVQQMTSWDLMYHILRANFDGIGSEYAKPPGPEEDEGTAVYEYGCTVTDIDAPPPSASQAASAPINLIVKRHFGETFTTTADLVIAADGPSSTVRSLYFPDVQRTYAGYVAWRGTVPETQISASATQAFAEKFIFFHTTGIQILAYLIPGHNGTLAVGERLVNWVWYVNYAKGSPEHTALMTDNSGKKHHVTLPPGGIRDDIWTRQKERATAVLPPQFAELVNKTEVPFIQAITDAIAPSAVLSSGRVLLLGDALANFRPHTAASTGQAAMDAMALAEAVGLGAGERELAEWEKKVVGYAEKMQRRGVELGERSQFGVHPLRG</sequence>
<dbReference type="PRINTS" id="PR00420">
    <property type="entry name" value="RNGMNOXGNASE"/>
</dbReference>
<dbReference type="Pfam" id="PF22607">
    <property type="entry name" value="FAD_binding-like"/>
    <property type="match status" value="1"/>
</dbReference>
<dbReference type="PANTHER" id="PTHR47469:SF2">
    <property type="entry name" value="OS06G0597600 PROTEIN"/>
    <property type="match status" value="1"/>
</dbReference>
<protein>
    <recommendedName>
        <fullName evidence="1">2,6-dihydroxypyridine 3-monooxygenase substrate binding domain-containing protein</fullName>
    </recommendedName>
</protein>
<dbReference type="SUPFAM" id="SSF51905">
    <property type="entry name" value="FAD/NAD(P)-binding domain"/>
    <property type="match status" value="1"/>
</dbReference>
<accession>A0A7C8M8V5</accession>
<dbReference type="AlphaFoldDB" id="A0A7C8M8V5"/>